<comment type="caution">
    <text evidence="1">The sequence shown here is derived from an EMBL/GenBank/DDBJ whole genome shotgun (WGS) entry which is preliminary data.</text>
</comment>
<dbReference type="EMBL" id="BARV01012112">
    <property type="protein sequence ID" value="GAI02299.1"/>
    <property type="molecule type" value="Genomic_DNA"/>
</dbReference>
<dbReference type="AlphaFoldDB" id="X1M7E9"/>
<evidence type="ECO:0000313" key="1">
    <source>
        <dbReference type="EMBL" id="GAI02299.1"/>
    </source>
</evidence>
<reference evidence="1" key="1">
    <citation type="journal article" date="2014" name="Front. Microbiol.">
        <title>High frequency of phylogenetically diverse reductive dehalogenase-homologous genes in deep subseafloor sedimentary metagenomes.</title>
        <authorList>
            <person name="Kawai M."/>
            <person name="Futagami T."/>
            <person name="Toyoda A."/>
            <person name="Takaki Y."/>
            <person name="Nishi S."/>
            <person name="Hori S."/>
            <person name="Arai W."/>
            <person name="Tsubouchi T."/>
            <person name="Morono Y."/>
            <person name="Uchiyama I."/>
            <person name="Ito T."/>
            <person name="Fujiyama A."/>
            <person name="Inagaki F."/>
            <person name="Takami H."/>
        </authorList>
    </citation>
    <scope>NUCLEOTIDE SEQUENCE</scope>
    <source>
        <strain evidence="1">Expedition CK06-06</strain>
    </source>
</reference>
<sequence>MGLKCRADFVKQAIRLELKSDHSGIEIRIIDATYEDIKRLKSDHNGIEIITGYALNVARKQLKSDHSGIEIR</sequence>
<proteinExistence type="predicted"/>
<accession>X1M7E9</accession>
<protein>
    <submittedName>
        <fullName evidence="1">Uncharacterized protein</fullName>
    </submittedName>
</protein>
<organism evidence="1">
    <name type="scientific">marine sediment metagenome</name>
    <dbReference type="NCBI Taxonomy" id="412755"/>
    <lineage>
        <taxon>unclassified sequences</taxon>
        <taxon>metagenomes</taxon>
        <taxon>ecological metagenomes</taxon>
    </lineage>
</organism>
<name>X1M7E9_9ZZZZ</name>
<gene>
    <name evidence="1" type="ORF">S06H3_22602</name>
</gene>